<dbReference type="InterPro" id="IPR010730">
    <property type="entry name" value="HET"/>
</dbReference>
<protein>
    <submittedName>
        <fullName evidence="2">HET-domain-containing protein</fullName>
    </submittedName>
</protein>
<dbReference type="OrthoDB" id="2958217at2759"/>
<evidence type="ECO:0000313" key="2">
    <source>
        <dbReference type="EMBL" id="OCL08969.1"/>
    </source>
</evidence>
<dbReference type="PANTHER" id="PTHR33112:SF12">
    <property type="entry name" value="HETEROKARYON INCOMPATIBILITY DOMAIN-CONTAINING PROTEIN"/>
    <property type="match status" value="1"/>
</dbReference>
<feature type="domain" description="Heterokaryon incompatibility" evidence="1">
    <location>
        <begin position="154"/>
        <end position="297"/>
    </location>
</feature>
<organism evidence="2 3">
    <name type="scientific">Glonium stellatum</name>
    <dbReference type="NCBI Taxonomy" id="574774"/>
    <lineage>
        <taxon>Eukaryota</taxon>
        <taxon>Fungi</taxon>
        <taxon>Dikarya</taxon>
        <taxon>Ascomycota</taxon>
        <taxon>Pezizomycotina</taxon>
        <taxon>Dothideomycetes</taxon>
        <taxon>Pleosporomycetidae</taxon>
        <taxon>Gloniales</taxon>
        <taxon>Gloniaceae</taxon>
        <taxon>Glonium</taxon>
    </lineage>
</organism>
<dbReference type="EMBL" id="KV749544">
    <property type="protein sequence ID" value="OCL08969.1"/>
    <property type="molecule type" value="Genomic_DNA"/>
</dbReference>
<evidence type="ECO:0000313" key="3">
    <source>
        <dbReference type="Proteomes" id="UP000250140"/>
    </source>
</evidence>
<proteinExistence type="predicted"/>
<dbReference type="Pfam" id="PF06985">
    <property type="entry name" value="HET"/>
    <property type="match status" value="1"/>
</dbReference>
<accession>A0A8E2JTH2</accession>
<evidence type="ECO:0000259" key="1">
    <source>
        <dbReference type="Pfam" id="PF06985"/>
    </source>
</evidence>
<reference evidence="2 3" key="1">
    <citation type="journal article" date="2016" name="Nat. Commun.">
        <title>Ectomycorrhizal ecology is imprinted in the genome of the dominant symbiotic fungus Cenococcum geophilum.</title>
        <authorList>
            <consortium name="DOE Joint Genome Institute"/>
            <person name="Peter M."/>
            <person name="Kohler A."/>
            <person name="Ohm R.A."/>
            <person name="Kuo A."/>
            <person name="Krutzmann J."/>
            <person name="Morin E."/>
            <person name="Arend M."/>
            <person name="Barry K.W."/>
            <person name="Binder M."/>
            <person name="Choi C."/>
            <person name="Clum A."/>
            <person name="Copeland A."/>
            <person name="Grisel N."/>
            <person name="Haridas S."/>
            <person name="Kipfer T."/>
            <person name="LaButti K."/>
            <person name="Lindquist E."/>
            <person name="Lipzen A."/>
            <person name="Maire R."/>
            <person name="Meier B."/>
            <person name="Mihaltcheva S."/>
            <person name="Molinier V."/>
            <person name="Murat C."/>
            <person name="Poggeler S."/>
            <person name="Quandt C.A."/>
            <person name="Sperisen C."/>
            <person name="Tritt A."/>
            <person name="Tisserant E."/>
            <person name="Crous P.W."/>
            <person name="Henrissat B."/>
            <person name="Nehls U."/>
            <person name="Egli S."/>
            <person name="Spatafora J.W."/>
            <person name="Grigoriev I.V."/>
            <person name="Martin F.M."/>
        </authorList>
    </citation>
    <scope>NUCLEOTIDE SEQUENCE [LARGE SCALE GENOMIC DNA]</scope>
    <source>
        <strain evidence="2 3">CBS 207.34</strain>
    </source>
</reference>
<gene>
    <name evidence="2" type="ORF">AOQ84DRAFT_317615</name>
</gene>
<keyword evidence="3" id="KW-1185">Reference proteome</keyword>
<dbReference type="Proteomes" id="UP000250140">
    <property type="component" value="Unassembled WGS sequence"/>
</dbReference>
<dbReference type="AlphaFoldDB" id="A0A8E2JTH2"/>
<dbReference type="PANTHER" id="PTHR33112">
    <property type="entry name" value="DOMAIN PROTEIN, PUTATIVE-RELATED"/>
    <property type="match status" value="1"/>
</dbReference>
<sequence length="633" mass="71677">MAGIVEYTRETYRQLRDGVFETELCIPCKRAVLDDDLSRIGGPLWLNDGFPDCKGKEKPILYCCLCKYILRARALAARAGKRQDIQSKELDWVMLSMDQGVLMCEDGLMKEIEEGHGATCNSQEAGTVDYQNARLLLIDVKKECIVEASFEYRYLALSYVWGKVEQFKTKKANFALLKRPNGLSSAPITRTIKDAMMLVAGLGESYLWVDTLCIVQDDEEGKQEQILQMAAIYSKAILTIVAVAGSDANSGLPGVYPTVRNERSIAVAPGLQIVERTSLAEGFGKFIYNTRAWTFQERVLSSRCLFFFNELVYFQCKKNIWCEDRYGDDSAAWPSSLFTLEKAQAWSRNQHSRGKYNDMDDFRFYALFVAEYSQKKMGYPSDIINAFTGITDALDKLYKWKFGAGLPLPMLDLALLWTPLETATRRDTKSDVIFPSWSWVGWVGSAHYGDLVQRIPQIPIRESYKSCIMIKYQPNSSPGLADLLQFSTQIVAMKEFRLNKFGGRLQNQEYNVLVCQDVHMIFAKNGRRCGIIYGLRGENLQYGSSDALQLLLISTVSRASSLSTYGPLISRFNDGGYTTDEALFENYVDKEWCTLNVILAESYRDHVRRVAVGQIHREAWVEANPVDQMVALG</sequence>
<name>A0A8E2JTH2_9PEZI</name>